<keyword evidence="9" id="KW-1185">Reference proteome</keyword>
<evidence type="ECO:0000256" key="4">
    <source>
        <dbReference type="ARBA" id="ARBA00023319"/>
    </source>
</evidence>
<reference evidence="8 9" key="1">
    <citation type="submission" date="2020-04" db="EMBL/GenBank/DDBJ databases">
        <title>Chromosome-level genome assembly of a cyprinid fish Onychostoma macrolepis by integration of Nanopore Sequencing, Bionano and Hi-C technology.</title>
        <authorList>
            <person name="Wang D."/>
        </authorList>
    </citation>
    <scope>NUCLEOTIDE SEQUENCE [LARGE SCALE GENOMIC DNA]</scope>
    <source>
        <strain evidence="8">SWU-2019</strain>
        <tissue evidence="8">Muscle</tissue>
    </source>
</reference>
<keyword evidence="2" id="KW-1064">Adaptive immunity</keyword>
<evidence type="ECO:0000313" key="8">
    <source>
        <dbReference type="EMBL" id="KAF4097527.1"/>
    </source>
</evidence>
<dbReference type="Pfam" id="PF07686">
    <property type="entry name" value="V-set"/>
    <property type="match status" value="1"/>
</dbReference>
<dbReference type="SMART" id="SM00409">
    <property type="entry name" value="IG"/>
    <property type="match status" value="2"/>
</dbReference>
<protein>
    <recommendedName>
        <fullName evidence="7">Immunoglobulin domain-containing protein</fullName>
    </recommendedName>
</protein>
<comment type="caution">
    <text evidence="8">The sequence shown here is derived from an EMBL/GenBank/DDBJ whole genome shotgun (WGS) entry which is preliminary data.</text>
</comment>
<dbReference type="GO" id="GO:0002250">
    <property type="term" value="P:adaptive immune response"/>
    <property type="evidence" value="ECO:0007669"/>
    <property type="project" value="UniProtKB-KW"/>
</dbReference>
<evidence type="ECO:0000313" key="9">
    <source>
        <dbReference type="Proteomes" id="UP000579812"/>
    </source>
</evidence>
<dbReference type="Proteomes" id="UP000579812">
    <property type="component" value="Unassembled WGS sequence"/>
</dbReference>
<proteinExistence type="predicted"/>
<dbReference type="PANTHER" id="PTHR19367:SF18">
    <property type="entry name" value="T CELL RECEPTOR ALPHA VARIABLE 16"/>
    <property type="match status" value="1"/>
</dbReference>
<feature type="domain" description="Immunoglobulin" evidence="7">
    <location>
        <begin position="21"/>
        <end position="119"/>
    </location>
</feature>
<evidence type="ECO:0000259" key="7">
    <source>
        <dbReference type="SMART" id="SM00409"/>
    </source>
</evidence>
<feature type="transmembrane region" description="Helical" evidence="5">
    <location>
        <begin position="140"/>
        <end position="164"/>
    </location>
</feature>
<evidence type="ECO:0000256" key="6">
    <source>
        <dbReference type="SAM" id="SignalP"/>
    </source>
</evidence>
<dbReference type="InterPro" id="IPR013106">
    <property type="entry name" value="Ig_V-set"/>
</dbReference>
<evidence type="ECO:0000256" key="1">
    <source>
        <dbReference type="ARBA" id="ARBA00022729"/>
    </source>
</evidence>
<sequence length="364" mass="41829">MKTLLLSLLCLFVWNQSTEALTDQQVVLGQSVTLACEYRLKCVIWFVMKLPARPEMILRTFGALQKAKYYNSKFISKYSEGGYSILLINKVSDDDLGIYYCIKPGMDLEVSDGIRLHTTEFPRLHNETERTNPAQDQTTLQIPIIMLSLLTVVLFAAVISLLMMNHKLSKNIPKYVNAHQISTMKFRESNRGKTYPEYLELSSSTSSKRRYKLQPEHKFNLNTRSTSSRMKTLLLSLLCLFVWNQSTEALTDQQVVLGQSVTLACEYRLKGVIWFVMKLPARPEMILRTFGSEKTEYYDEKFREKYSEGDRSRLVINNINVDDLGIYYCIKPGFALQISDGIGLHTTEISEEDGDHKSLYITEV</sequence>
<keyword evidence="4" id="KW-0393">Immunoglobulin domain</keyword>
<dbReference type="EMBL" id="JAAMOB010000022">
    <property type="protein sequence ID" value="KAF4097527.1"/>
    <property type="molecule type" value="Genomic_DNA"/>
</dbReference>
<evidence type="ECO:0000256" key="5">
    <source>
        <dbReference type="SAM" id="Phobius"/>
    </source>
</evidence>
<dbReference type="AlphaFoldDB" id="A0A7J6BR86"/>
<dbReference type="InterPro" id="IPR051287">
    <property type="entry name" value="TCR_variable_region"/>
</dbReference>
<keyword evidence="5" id="KW-0472">Membrane</keyword>
<keyword evidence="5" id="KW-0812">Transmembrane</keyword>
<dbReference type="PANTHER" id="PTHR19367">
    <property type="entry name" value="T-CELL RECEPTOR ALPHA CHAIN V REGION"/>
    <property type="match status" value="1"/>
</dbReference>
<keyword evidence="3" id="KW-0675">Receptor</keyword>
<name>A0A7J6BR86_9TELE</name>
<dbReference type="Gene3D" id="2.60.40.10">
    <property type="entry name" value="Immunoglobulins"/>
    <property type="match status" value="2"/>
</dbReference>
<gene>
    <name evidence="8" type="ORF">G5714_021535</name>
</gene>
<evidence type="ECO:0000256" key="2">
    <source>
        <dbReference type="ARBA" id="ARBA00023130"/>
    </source>
</evidence>
<feature type="signal peptide" evidence="6">
    <location>
        <begin position="1"/>
        <end position="20"/>
    </location>
</feature>
<dbReference type="SUPFAM" id="SSF48726">
    <property type="entry name" value="Immunoglobulin"/>
    <property type="match status" value="2"/>
</dbReference>
<feature type="chain" id="PRO_5029598647" description="Immunoglobulin domain-containing protein" evidence="6">
    <location>
        <begin position="21"/>
        <end position="364"/>
    </location>
</feature>
<dbReference type="InterPro" id="IPR036179">
    <property type="entry name" value="Ig-like_dom_sf"/>
</dbReference>
<keyword evidence="5" id="KW-1133">Transmembrane helix</keyword>
<feature type="domain" description="Immunoglobulin" evidence="7">
    <location>
        <begin position="250"/>
        <end position="347"/>
    </location>
</feature>
<keyword evidence="1 6" id="KW-0732">Signal</keyword>
<organism evidence="8 9">
    <name type="scientific">Onychostoma macrolepis</name>
    <dbReference type="NCBI Taxonomy" id="369639"/>
    <lineage>
        <taxon>Eukaryota</taxon>
        <taxon>Metazoa</taxon>
        <taxon>Chordata</taxon>
        <taxon>Craniata</taxon>
        <taxon>Vertebrata</taxon>
        <taxon>Euteleostomi</taxon>
        <taxon>Actinopterygii</taxon>
        <taxon>Neopterygii</taxon>
        <taxon>Teleostei</taxon>
        <taxon>Ostariophysi</taxon>
        <taxon>Cypriniformes</taxon>
        <taxon>Cyprinidae</taxon>
        <taxon>Acrossocheilinae</taxon>
        <taxon>Onychostoma</taxon>
    </lineage>
</organism>
<accession>A0A7J6BR86</accession>
<dbReference type="InterPro" id="IPR003599">
    <property type="entry name" value="Ig_sub"/>
</dbReference>
<keyword evidence="2" id="KW-0391">Immunity</keyword>
<evidence type="ECO:0000256" key="3">
    <source>
        <dbReference type="ARBA" id="ARBA00023170"/>
    </source>
</evidence>
<dbReference type="InterPro" id="IPR013783">
    <property type="entry name" value="Ig-like_fold"/>
</dbReference>